<gene>
    <name evidence="1" type="ORF">FHX71_001548</name>
</gene>
<dbReference type="RefSeq" id="WP_182615151.1">
    <property type="nucleotide sequence ID" value="NZ_BAAATF010000007.1"/>
</dbReference>
<evidence type="ECO:0000313" key="1">
    <source>
        <dbReference type="EMBL" id="MBA8807606.1"/>
    </source>
</evidence>
<comment type="caution">
    <text evidence="1">The sequence shown here is derived from an EMBL/GenBank/DDBJ whole genome shotgun (WGS) entry which is preliminary data.</text>
</comment>
<dbReference type="AlphaFoldDB" id="A0A7W3J790"/>
<keyword evidence="2" id="KW-1185">Reference proteome</keyword>
<dbReference type="Proteomes" id="UP000540568">
    <property type="component" value="Unassembled WGS sequence"/>
</dbReference>
<reference evidence="1 2" key="1">
    <citation type="submission" date="2020-07" db="EMBL/GenBank/DDBJ databases">
        <title>Sequencing the genomes of 1000 actinobacteria strains.</title>
        <authorList>
            <person name="Klenk H.-P."/>
        </authorList>
    </citation>
    <scope>NUCLEOTIDE SEQUENCE [LARGE SCALE GENOMIC DNA]</scope>
    <source>
        <strain evidence="1 2">DSM 44121</strain>
    </source>
</reference>
<name>A0A7W3J790_9MICO</name>
<sequence length="96" mass="9791">MEYATYASDDPGVGDSAVLSGQVEDTAGCVTVTESETELIYTPVFPAGSSSAGQLIAGDQVELRGGAHDDLAGVPDVQAPESCPSDGPFWLVVEDA</sequence>
<organism evidence="1 2">
    <name type="scientific">Promicromonospora sukumoe</name>
    <dbReference type="NCBI Taxonomy" id="88382"/>
    <lineage>
        <taxon>Bacteria</taxon>
        <taxon>Bacillati</taxon>
        <taxon>Actinomycetota</taxon>
        <taxon>Actinomycetes</taxon>
        <taxon>Micrococcales</taxon>
        <taxon>Promicromonosporaceae</taxon>
        <taxon>Promicromonospora</taxon>
    </lineage>
</organism>
<dbReference type="EMBL" id="JACGWV010000001">
    <property type="protein sequence ID" value="MBA8807606.1"/>
    <property type="molecule type" value="Genomic_DNA"/>
</dbReference>
<protein>
    <submittedName>
        <fullName evidence="1">Uncharacterized protein</fullName>
    </submittedName>
</protein>
<proteinExistence type="predicted"/>
<evidence type="ECO:0000313" key="2">
    <source>
        <dbReference type="Proteomes" id="UP000540568"/>
    </source>
</evidence>
<accession>A0A7W3J790</accession>